<accession>A0A0N0P572</accession>
<protein>
    <recommendedName>
        <fullName evidence="4">Oxidation resistance protein 1</fullName>
    </recommendedName>
</protein>
<feature type="domain" description="TLDc" evidence="6">
    <location>
        <begin position="149"/>
        <end position="542"/>
    </location>
</feature>
<comment type="similarity">
    <text evidence="2">Belongs to the OXR1 family.</text>
</comment>
<proteinExistence type="inferred from homology"/>
<feature type="region of interest" description="Disordered" evidence="5">
    <location>
        <begin position="333"/>
        <end position="355"/>
    </location>
</feature>
<dbReference type="SMART" id="SM00584">
    <property type="entry name" value="TLDc"/>
    <property type="match status" value="1"/>
</dbReference>
<dbReference type="PANTHER" id="PTHR23354:SF62">
    <property type="entry name" value="MUSTARD, ISOFORM V"/>
    <property type="match status" value="1"/>
</dbReference>
<dbReference type="OrthoDB" id="26679at2759"/>
<dbReference type="GO" id="GO:0005739">
    <property type="term" value="C:mitochondrion"/>
    <property type="evidence" value="ECO:0007669"/>
    <property type="project" value="UniProtKB-SubCell"/>
</dbReference>
<evidence type="ECO:0000313" key="8">
    <source>
        <dbReference type="Proteomes" id="UP000038009"/>
    </source>
</evidence>
<comment type="caution">
    <text evidence="7">The sequence shown here is derived from an EMBL/GenBank/DDBJ whole genome shotgun (WGS) entry which is preliminary data.</text>
</comment>
<evidence type="ECO:0000256" key="5">
    <source>
        <dbReference type="SAM" id="MobiDB-lite"/>
    </source>
</evidence>
<evidence type="ECO:0000313" key="7">
    <source>
        <dbReference type="EMBL" id="KPI86126.1"/>
    </source>
</evidence>
<feature type="region of interest" description="Disordered" evidence="5">
    <location>
        <begin position="390"/>
        <end position="417"/>
    </location>
</feature>
<comment type="subcellular location">
    <subcellularLocation>
        <location evidence="1">Mitochondrion</location>
    </subcellularLocation>
</comment>
<keyword evidence="3" id="KW-0496">Mitochondrion</keyword>
<dbReference type="OMA" id="RCELHEV"/>
<evidence type="ECO:0000256" key="3">
    <source>
        <dbReference type="ARBA" id="ARBA00023128"/>
    </source>
</evidence>
<evidence type="ECO:0000256" key="2">
    <source>
        <dbReference type="ARBA" id="ARBA00009540"/>
    </source>
</evidence>
<name>A0A0N0P572_LEPSE</name>
<evidence type="ECO:0000256" key="1">
    <source>
        <dbReference type="ARBA" id="ARBA00004173"/>
    </source>
</evidence>
<reference evidence="7 8" key="1">
    <citation type="journal article" date="2015" name="PLoS Pathog.">
        <title>Leptomonas seymouri: Adaptations to the Dixenous Life Cycle Analyzed by Genome Sequencing, Transcriptome Profiling and Co-infection with Leishmania donovani.</title>
        <authorList>
            <person name="Kraeva N."/>
            <person name="Butenko A."/>
            <person name="Hlavacova J."/>
            <person name="Kostygov A."/>
            <person name="Myskova J."/>
            <person name="Grybchuk D."/>
            <person name="Lestinova T."/>
            <person name="Votypka J."/>
            <person name="Volf P."/>
            <person name="Opperdoes F."/>
            <person name="Flegontov P."/>
            <person name="Lukes J."/>
            <person name="Yurchenko V."/>
        </authorList>
    </citation>
    <scope>NUCLEOTIDE SEQUENCE [LARGE SCALE GENOMIC DNA]</scope>
    <source>
        <strain evidence="7 8">ATCC 30220</strain>
    </source>
</reference>
<organism evidence="7 8">
    <name type="scientific">Leptomonas seymouri</name>
    <dbReference type="NCBI Taxonomy" id="5684"/>
    <lineage>
        <taxon>Eukaryota</taxon>
        <taxon>Discoba</taxon>
        <taxon>Euglenozoa</taxon>
        <taxon>Kinetoplastea</taxon>
        <taxon>Metakinetoplastina</taxon>
        <taxon>Trypanosomatida</taxon>
        <taxon>Trypanosomatidae</taxon>
        <taxon>Leishmaniinae</taxon>
        <taxon>Leptomonas</taxon>
    </lineage>
</organism>
<keyword evidence="8" id="KW-1185">Reference proteome</keyword>
<evidence type="ECO:0000259" key="6">
    <source>
        <dbReference type="SMART" id="SM00584"/>
    </source>
</evidence>
<evidence type="ECO:0000256" key="4">
    <source>
        <dbReference type="ARBA" id="ARBA00040604"/>
    </source>
</evidence>
<dbReference type="Pfam" id="PF07534">
    <property type="entry name" value="TLD"/>
    <property type="match status" value="1"/>
</dbReference>
<dbReference type="AlphaFoldDB" id="A0A0N0P572"/>
<dbReference type="EMBL" id="LJSK01000147">
    <property type="protein sequence ID" value="KPI86126.1"/>
    <property type="molecule type" value="Genomic_DNA"/>
</dbReference>
<dbReference type="PANTHER" id="PTHR23354">
    <property type="entry name" value="NUCLEOLAR PROTEIN 7/ESTROGEN RECEPTOR COACTIVATOR-RELATED"/>
    <property type="match status" value="1"/>
</dbReference>
<dbReference type="Proteomes" id="UP000038009">
    <property type="component" value="Unassembled WGS sequence"/>
</dbReference>
<sequence length="662" mass="70057">MQPLPTAGVNGVRAEDISAAPSPAARLCSGVSPRITLPGTAHRILPVFPPPGCHFYDPYLNCFQHRPEVLAELLEAARRYEAHRLAALHADDDRRCSSSLAFFTDTSSPSPDDATPGHAGLRRQATAPCKCGLQAAQLFAACRDAPQPPLPLSKCELHEVLLSLPPRWQNYPWKLCFDTARDGFSLSSLYRCMDAVEDQQMRANTVAFGLFFVCTRGDTLLRSAAAVPPTSASSSLGGSLLKSGNLRSLYTAQRSASLRCGAARGSLPYGVIGCFTPEVPSLLRHTANVYYGSAESYVFRLDQLDTSSHRGDWMLRGFDLMTGGRAAEAAAAGGSGAEAGGASRQCRRHTPTDGMPTSVQQLAQMANSVSYAHVPVPMPTRMMMEHFAGGARAPEESEPVGGGNADAHPPLSGASAGSVLAEGSPAFHVPATVAAHADASAACAASSNPITPSRHGEGAAAPRPLHVPPLHIVPRAPLLSKYGWSGQPYNRKFIVCNPHFLALGAGSSGAALHVDENLQFGTSSNWCETYSSPSLFGARTPESTPVSLLTSPTHQAAAAVATDPSRGATNSLPHREFAISRVVWFTITEDRRMFRLMNGAGTETVTPEAAGEVAAGDDNLCRCGRAGNICEQDATEGMDLSTSAGLPYLHQCDLLPFTEQPY</sequence>
<gene>
    <name evidence="7" type="ORF">ABL78_4818</name>
</gene>
<dbReference type="InterPro" id="IPR006571">
    <property type="entry name" value="TLDc_dom"/>
</dbReference>
<dbReference type="VEuPathDB" id="TriTrypDB:Lsey_0147_0140"/>